<dbReference type="EMBL" id="HACG01048731">
    <property type="protein sequence ID" value="CEK95596.1"/>
    <property type="molecule type" value="Transcribed_RNA"/>
</dbReference>
<dbReference type="PROSITE" id="PS50879">
    <property type="entry name" value="RNASE_H_1"/>
    <property type="match status" value="1"/>
</dbReference>
<evidence type="ECO:0000313" key="8">
    <source>
        <dbReference type="EMBL" id="CEK95596.1"/>
    </source>
</evidence>
<dbReference type="EMBL" id="HACG01048727">
    <property type="protein sequence ID" value="CEK95592.1"/>
    <property type="molecule type" value="Transcribed_RNA"/>
</dbReference>
<dbReference type="InterPro" id="IPR002156">
    <property type="entry name" value="RNaseH_domain"/>
</dbReference>
<organism evidence="7">
    <name type="scientific">Arion vulgaris</name>
    <dbReference type="NCBI Taxonomy" id="1028688"/>
    <lineage>
        <taxon>Eukaryota</taxon>
        <taxon>Metazoa</taxon>
        <taxon>Spiralia</taxon>
        <taxon>Lophotrochozoa</taxon>
        <taxon>Mollusca</taxon>
        <taxon>Gastropoda</taxon>
        <taxon>Heterobranchia</taxon>
        <taxon>Euthyneura</taxon>
        <taxon>Panpulmonata</taxon>
        <taxon>Eupulmonata</taxon>
        <taxon>Stylommatophora</taxon>
        <taxon>Helicina</taxon>
        <taxon>Arionoidea</taxon>
        <taxon>Arionidae</taxon>
        <taxon>Arion</taxon>
    </lineage>
</organism>
<reference evidence="7" key="1">
    <citation type="submission" date="2014-12" db="EMBL/GenBank/DDBJ databases">
        <title>Insight into the proteome of Arion vulgaris.</title>
        <authorList>
            <person name="Aradska J."/>
            <person name="Bulat T."/>
            <person name="Smidak R."/>
            <person name="Sarate P."/>
            <person name="Gangsoo J."/>
            <person name="Sialana F."/>
            <person name="Bilban M."/>
            <person name="Lubec G."/>
        </authorList>
    </citation>
    <scope>NUCLEOTIDE SEQUENCE</scope>
    <source>
        <tissue evidence="7">Skin</tissue>
    </source>
</reference>
<gene>
    <name evidence="7" type="primary">ORF207990</name>
    <name evidence="2" type="synonym">ORF207966</name>
    <name evidence="3" type="synonym">ORF207979</name>
    <name evidence="4" type="synonym">ORF207981</name>
    <name evidence="5" type="synonym">ORF207984</name>
    <name evidence="6" type="synonym">ORF207986</name>
    <name evidence="8" type="synonym">ORF207993</name>
    <name evidence="9" type="synonym">ORF207996</name>
</gene>
<evidence type="ECO:0000259" key="1">
    <source>
        <dbReference type="PROSITE" id="PS50879"/>
    </source>
</evidence>
<dbReference type="EMBL" id="HACG01048732">
    <property type="protein sequence ID" value="CEK95597.1"/>
    <property type="molecule type" value="Transcribed_RNA"/>
</dbReference>
<dbReference type="EMBL" id="HACG01048726">
    <property type="protein sequence ID" value="CEK95591.1"/>
    <property type="molecule type" value="Transcribed_RNA"/>
</dbReference>
<evidence type="ECO:0000313" key="9">
    <source>
        <dbReference type="EMBL" id="CEK95597.1"/>
    </source>
</evidence>
<dbReference type="InterPro" id="IPR036397">
    <property type="entry name" value="RNaseH_sf"/>
</dbReference>
<feature type="domain" description="RNase H type-1" evidence="1">
    <location>
        <begin position="1"/>
        <end position="53"/>
    </location>
</feature>
<dbReference type="GO" id="GO:0004523">
    <property type="term" value="F:RNA-DNA hybrid ribonuclease activity"/>
    <property type="evidence" value="ECO:0007669"/>
    <property type="project" value="InterPro"/>
</dbReference>
<sequence>MQNQHSSPENCQLLQTLLSKLSKQCRVNLQWIPSHCGTPGNETAGRLTKEGAAGE</sequence>
<evidence type="ECO:0000313" key="3">
    <source>
        <dbReference type="EMBL" id="CEK95591.1"/>
    </source>
</evidence>
<dbReference type="EMBL" id="HACG01048723">
    <property type="protein sequence ID" value="CEK95588.1"/>
    <property type="molecule type" value="Transcribed_RNA"/>
</dbReference>
<dbReference type="AlphaFoldDB" id="A0A0B7BTX0"/>
<dbReference type="GO" id="GO:0003676">
    <property type="term" value="F:nucleic acid binding"/>
    <property type="evidence" value="ECO:0007669"/>
    <property type="project" value="InterPro"/>
</dbReference>
<evidence type="ECO:0000313" key="5">
    <source>
        <dbReference type="EMBL" id="CEK95593.1"/>
    </source>
</evidence>
<dbReference type="InterPro" id="IPR012337">
    <property type="entry name" value="RNaseH-like_sf"/>
</dbReference>
<dbReference type="EMBL" id="HACG01048729">
    <property type="protein sequence ID" value="CEK95594.1"/>
    <property type="molecule type" value="Transcribed_RNA"/>
</dbReference>
<dbReference type="Gene3D" id="3.30.420.10">
    <property type="entry name" value="Ribonuclease H-like superfamily/Ribonuclease H"/>
    <property type="match status" value="1"/>
</dbReference>
<dbReference type="EMBL" id="HACG01048730">
    <property type="protein sequence ID" value="CEK95595.1"/>
    <property type="molecule type" value="Transcribed_RNA"/>
</dbReference>
<evidence type="ECO:0000313" key="2">
    <source>
        <dbReference type="EMBL" id="CEK95588.1"/>
    </source>
</evidence>
<name>A0A0B7BTX0_9EUPU</name>
<accession>A0A0B7BTX0</accession>
<dbReference type="SUPFAM" id="SSF53098">
    <property type="entry name" value="Ribonuclease H-like"/>
    <property type="match status" value="1"/>
</dbReference>
<proteinExistence type="predicted"/>
<dbReference type="EMBL" id="HACG01048728">
    <property type="protein sequence ID" value="CEK95593.1"/>
    <property type="molecule type" value="Transcribed_RNA"/>
</dbReference>
<evidence type="ECO:0000313" key="4">
    <source>
        <dbReference type="EMBL" id="CEK95592.1"/>
    </source>
</evidence>
<feature type="non-terminal residue" evidence="7">
    <location>
        <position position="55"/>
    </location>
</feature>
<evidence type="ECO:0000313" key="6">
    <source>
        <dbReference type="EMBL" id="CEK95594.1"/>
    </source>
</evidence>
<protein>
    <recommendedName>
        <fullName evidence="1">RNase H type-1 domain-containing protein</fullName>
    </recommendedName>
</protein>
<dbReference type="Pfam" id="PF00075">
    <property type="entry name" value="RNase_H"/>
    <property type="match status" value="1"/>
</dbReference>
<evidence type="ECO:0000313" key="7">
    <source>
        <dbReference type="EMBL" id="CEK95595.1"/>
    </source>
</evidence>